<feature type="compositionally biased region" description="Basic and acidic residues" evidence="1">
    <location>
        <begin position="1"/>
        <end position="15"/>
    </location>
</feature>
<keyword evidence="2" id="KW-0456">Lyase</keyword>
<dbReference type="EMBL" id="CADCTU010000842">
    <property type="protein sequence ID" value="CAA9358424.1"/>
    <property type="molecule type" value="Genomic_DNA"/>
</dbReference>
<gene>
    <name evidence="2" type="ORF">AVDCRST_MAG11-3956</name>
</gene>
<feature type="non-terminal residue" evidence="2">
    <location>
        <position position="1"/>
    </location>
</feature>
<accession>A0A6J4MIQ3</accession>
<proteinExistence type="predicted"/>
<evidence type="ECO:0000256" key="1">
    <source>
        <dbReference type="SAM" id="MobiDB-lite"/>
    </source>
</evidence>
<dbReference type="EC" id="4.2.1.96" evidence="2"/>
<name>A0A6J4MIQ3_9BACT</name>
<dbReference type="GO" id="GO:0008124">
    <property type="term" value="F:4-alpha-hydroxytetrahydrobiopterin dehydratase activity"/>
    <property type="evidence" value="ECO:0007669"/>
    <property type="project" value="UniProtKB-EC"/>
</dbReference>
<feature type="compositionally biased region" description="Basic residues" evidence="1">
    <location>
        <begin position="101"/>
        <end position="120"/>
    </location>
</feature>
<reference evidence="2" key="1">
    <citation type="submission" date="2020-02" db="EMBL/GenBank/DDBJ databases">
        <authorList>
            <person name="Meier V. D."/>
        </authorList>
    </citation>
    <scope>NUCLEOTIDE SEQUENCE</scope>
    <source>
        <strain evidence="2">AVDCRST_MAG11</strain>
    </source>
</reference>
<sequence length="120" mass="13681">VEEGAHVQRGRDRRAAAGAARLVLRGPVDPAPVQDRRLADHPHARQHDRLPRRGRVPPPRPQRHVGEGRREARDPQRRRHHRQGLRARAADRGRRALAPGRGRRAHRHAQQVRARRGAPV</sequence>
<protein>
    <submittedName>
        <fullName evidence="2">Pterin-4-alpha-carbinolamine dehydratase</fullName>
        <ecNumber evidence="2">4.2.1.96</ecNumber>
    </submittedName>
</protein>
<feature type="compositionally biased region" description="Basic and acidic residues" evidence="1">
    <location>
        <begin position="64"/>
        <end position="75"/>
    </location>
</feature>
<feature type="compositionally biased region" description="Basic residues" evidence="1">
    <location>
        <begin position="76"/>
        <end position="85"/>
    </location>
</feature>
<evidence type="ECO:0000313" key="2">
    <source>
        <dbReference type="EMBL" id="CAA9358424.1"/>
    </source>
</evidence>
<feature type="compositionally biased region" description="Basic and acidic residues" evidence="1">
    <location>
        <begin position="34"/>
        <end position="51"/>
    </location>
</feature>
<feature type="non-terminal residue" evidence="2">
    <location>
        <position position="120"/>
    </location>
</feature>
<organism evidence="2">
    <name type="scientific">uncultured Gemmatimonadaceae bacterium</name>
    <dbReference type="NCBI Taxonomy" id="246130"/>
    <lineage>
        <taxon>Bacteria</taxon>
        <taxon>Pseudomonadati</taxon>
        <taxon>Gemmatimonadota</taxon>
        <taxon>Gemmatimonadia</taxon>
        <taxon>Gemmatimonadales</taxon>
        <taxon>Gemmatimonadaceae</taxon>
        <taxon>environmental samples</taxon>
    </lineage>
</organism>
<feature type="region of interest" description="Disordered" evidence="1">
    <location>
        <begin position="1"/>
        <end position="120"/>
    </location>
</feature>
<dbReference type="AlphaFoldDB" id="A0A6J4MIQ3"/>